<sequence length="706" mass="82518">MVTRSLRSNKKLPDKGTVEETFRGIISDAKKMTDEFDETFRSLMWDDMANEERPAPEDVNKRKKKKNLMMLMMANLTELQKNQDHFQKQMLEIMEHLVARFDDKKTPPPTTTITPTAITIPHTTTTTTSLTEKNQMAAFLNLQAYDGKSNFKEWIYDFEQRCIIGNVEQDKKLAFLSVNVSGEVKKKIMQNKDMKYEDLIENLSKIYLGESFKVNMEQKLENLRKGVLTYNNVEDKVTQISECISVLRENLTHEEHVKEVKYITGGILPHQIKLIMFNDKSSEVSIYISEIKRAFSLTKKNFNNINKDSEQFEERCKRCNFRGHTEEECKSKVKWDLEQEKRVALYTEKDNTSTNILLEEVILNDRQKLIGAIDTCADVSILSSKVAKSLKLHISDENVEITTMDKVPIYVKKILTPITVKIKEKLYKDDNFYVTDFTKEKKYELILGRNILSKMKGHYISLEENSILTQEKVLENIKHDLNLKKPKKNIPLNEYYTNIFKDINLGELKEAIKNDKSIMDALESPQKCYKNMPIYMNESELVVIDYGPDYNEPKLDNINNIDHEIKHILSPKNSGRETNIKIYIPDSYAEKIMSLIHLHGQCGYKKVKNNFKQLFYTDKLHKYIYKVTSQCINCKIVKLSNIYSTFNKTVNDIIQNMKAIPKVEKFKKDDFSMHKKPKFYKYSRNKFKIFEDSNHTEDPGDGNDKM</sequence>
<dbReference type="STRING" id="174720.A0A0N5C9L3"/>
<feature type="domain" description="Integrase zinc-binding" evidence="1">
    <location>
        <begin position="584"/>
        <end position="638"/>
    </location>
</feature>
<name>A0A0N5C9L3_STREA</name>
<dbReference type="CDD" id="cd00303">
    <property type="entry name" value="retropepsin_like"/>
    <property type="match status" value="1"/>
</dbReference>
<reference evidence="3" key="1">
    <citation type="submission" date="2017-02" db="UniProtKB">
        <authorList>
            <consortium name="WormBaseParasite"/>
        </authorList>
    </citation>
    <scope>IDENTIFICATION</scope>
</reference>
<dbReference type="AlphaFoldDB" id="A0A0N5C9L3"/>
<evidence type="ECO:0000313" key="2">
    <source>
        <dbReference type="Proteomes" id="UP000046392"/>
    </source>
</evidence>
<protein>
    <submittedName>
        <fullName evidence="3">Integrase_H2C2 domain-containing protein</fullName>
    </submittedName>
</protein>
<dbReference type="Proteomes" id="UP000046392">
    <property type="component" value="Unplaced"/>
</dbReference>
<accession>A0A0N5C9L3</accession>
<dbReference type="InterPro" id="IPR021109">
    <property type="entry name" value="Peptidase_aspartic_dom_sf"/>
</dbReference>
<dbReference type="Pfam" id="PF17921">
    <property type="entry name" value="Integrase_H2C2"/>
    <property type="match status" value="1"/>
</dbReference>
<keyword evidence="2" id="KW-1185">Reference proteome</keyword>
<dbReference type="InterPro" id="IPR041588">
    <property type="entry name" value="Integrase_H2C2"/>
</dbReference>
<dbReference type="SUPFAM" id="SSF50630">
    <property type="entry name" value="Acid proteases"/>
    <property type="match status" value="1"/>
</dbReference>
<organism evidence="2 3">
    <name type="scientific">Strongyloides papillosus</name>
    <name type="common">Intestinal threadworm</name>
    <dbReference type="NCBI Taxonomy" id="174720"/>
    <lineage>
        <taxon>Eukaryota</taxon>
        <taxon>Metazoa</taxon>
        <taxon>Ecdysozoa</taxon>
        <taxon>Nematoda</taxon>
        <taxon>Chromadorea</taxon>
        <taxon>Rhabditida</taxon>
        <taxon>Tylenchina</taxon>
        <taxon>Panagrolaimomorpha</taxon>
        <taxon>Strongyloidoidea</taxon>
        <taxon>Strongyloididae</taxon>
        <taxon>Strongyloides</taxon>
    </lineage>
</organism>
<proteinExistence type="predicted"/>
<dbReference type="WBParaSite" id="SPAL_0001459400.1">
    <property type="protein sequence ID" value="SPAL_0001459400.1"/>
    <property type="gene ID" value="SPAL_0001459400"/>
</dbReference>
<dbReference type="Gene3D" id="1.10.340.70">
    <property type="match status" value="1"/>
</dbReference>
<dbReference type="Gene3D" id="2.40.70.10">
    <property type="entry name" value="Acid Proteases"/>
    <property type="match status" value="1"/>
</dbReference>
<evidence type="ECO:0000259" key="1">
    <source>
        <dbReference type="Pfam" id="PF17921"/>
    </source>
</evidence>
<evidence type="ECO:0000313" key="3">
    <source>
        <dbReference type="WBParaSite" id="SPAL_0001459400.1"/>
    </source>
</evidence>